<organism evidence="2 3">
    <name type="scientific">Mucor velutinosus</name>
    <dbReference type="NCBI Taxonomy" id="708070"/>
    <lineage>
        <taxon>Eukaryota</taxon>
        <taxon>Fungi</taxon>
        <taxon>Fungi incertae sedis</taxon>
        <taxon>Mucoromycota</taxon>
        <taxon>Mucoromycotina</taxon>
        <taxon>Mucoromycetes</taxon>
        <taxon>Mucorales</taxon>
        <taxon>Mucorineae</taxon>
        <taxon>Mucoraceae</taxon>
        <taxon>Mucor</taxon>
    </lineage>
</organism>
<dbReference type="RefSeq" id="XP_064686462.1">
    <property type="nucleotide sequence ID" value="XM_064829260.1"/>
</dbReference>
<evidence type="ECO:0000313" key="3">
    <source>
        <dbReference type="Proteomes" id="UP001304243"/>
    </source>
</evidence>
<name>A0AAN7DLY3_9FUNG</name>
<proteinExistence type="predicted"/>
<feature type="region of interest" description="Disordered" evidence="1">
    <location>
        <begin position="90"/>
        <end position="121"/>
    </location>
</feature>
<comment type="caution">
    <text evidence="2">The sequence shown here is derived from an EMBL/GenBank/DDBJ whole genome shotgun (WGS) entry which is preliminary data.</text>
</comment>
<dbReference type="EMBL" id="JASEJX010000012">
    <property type="protein sequence ID" value="KAK4519796.1"/>
    <property type="molecule type" value="Genomic_DNA"/>
</dbReference>
<keyword evidence="3" id="KW-1185">Reference proteome</keyword>
<dbReference type="GeneID" id="89953724"/>
<gene>
    <name evidence="2" type="primary">FIS1</name>
    <name evidence="2" type="ORF">ATC70_010038</name>
</gene>
<sequence length="183" mass="21013">MDWVRRRDLQSRQNANIEPSCVALNTAKPCSNGDVVDYLASISAQHEQIYTYMCSFRHRENKPYVNLNRNQANDFMALVVLRRTNTDEPLKFANTSLKKQRKKKTSPPPPQRRQLHDQDNNRRTVVAYSDITIRVTIKKHAPVPIKKVQRGIATKVIVIPTDEFCTSVFCCKCPPQKTSTSIL</sequence>
<protein>
    <submittedName>
        <fullName evidence="2">Mitochondrial membrane protein</fullName>
    </submittedName>
</protein>
<dbReference type="Proteomes" id="UP001304243">
    <property type="component" value="Unassembled WGS sequence"/>
</dbReference>
<reference evidence="2 3" key="1">
    <citation type="submission" date="2022-11" db="EMBL/GenBank/DDBJ databases">
        <title>Mucor velutinosus strain NIH1002 WGS.</title>
        <authorList>
            <person name="Subramanian P."/>
            <person name="Mullikin J.C."/>
            <person name="Segre J.A."/>
            <person name="Zelazny A.M."/>
        </authorList>
    </citation>
    <scope>NUCLEOTIDE SEQUENCE [LARGE SCALE GENOMIC DNA]</scope>
    <source>
        <strain evidence="2 3">NIH1002</strain>
    </source>
</reference>
<accession>A0AAN7DLY3</accession>
<evidence type="ECO:0000256" key="1">
    <source>
        <dbReference type="SAM" id="MobiDB-lite"/>
    </source>
</evidence>
<dbReference type="AlphaFoldDB" id="A0AAN7DLY3"/>
<evidence type="ECO:0000313" key="2">
    <source>
        <dbReference type="EMBL" id="KAK4519796.1"/>
    </source>
</evidence>